<dbReference type="FunFam" id="3.90.215.10:FF:000001">
    <property type="entry name" value="Tenascin isoform 1"/>
    <property type="match status" value="1"/>
</dbReference>
<dbReference type="InterPro" id="IPR036116">
    <property type="entry name" value="FN3_sf"/>
</dbReference>
<feature type="region of interest" description="Disordered" evidence="15">
    <location>
        <begin position="1318"/>
        <end position="1344"/>
    </location>
</feature>
<keyword evidence="12" id="KW-1015">Disulfide bond</keyword>
<evidence type="ECO:0000256" key="9">
    <source>
        <dbReference type="ARBA" id="ARBA00022737"/>
    </source>
</evidence>
<feature type="signal peptide" evidence="16">
    <location>
        <begin position="1"/>
        <end position="21"/>
    </location>
</feature>
<feature type="compositionally biased region" description="Polar residues" evidence="15">
    <location>
        <begin position="620"/>
        <end position="631"/>
    </location>
</feature>
<dbReference type="Gene3D" id="2.10.25.10">
    <property type="entry name" value="Laminin"/>
    <property type="match status" value="4"/>
</dbReference>
<dbReference type="PANTHER" id="PTHR46708">
    <property type="entry name" value="TENASCIN"/>
    <property type="match status" value="1"/>
</dbReference>
<evidence type="ECO:0000256" key="7">
    <source>
        <dbReference type="ARBA" id="ARBA00022692"/>
    </source>
</evidence>
<keyword evidence="6" id="KW-0245">EGF-like domain</keyword>
<evidence type="ECO:0000256" key="5">
    <source>
        <dbReference type="ARBA" id="ARBA00022530"/>
    </source>
</evidence>
<keyword evidence="13" id="KW-0325">Glycoprotein</keyword>
<dbReference type="GO" id="GO:0016020">
    <property type="term" value="C:membrane"/>
    <property type="evidence" value="ECO:0007669"/>
    <property type="project" value="UniProtKB-SubCell"/>
</dbReference>
<keyword evidence="11" id="KW-0472">Membrane</keyword>
<feature type="region of interest" description="Disordered" evidence="15">
    <location>
        <begin position="1636"/>
        <end position="1676"/>
    </location>
</feature>
<dbReference type="PROSITE" id="PS01186">
    <property type="entry name" value="EGF_2"/>
    <property type="match status" value="3"/>
</dbReference>
<dbReference type="PANTHER" id="PTHR46708:SF2">
    <property type="entry name" value="FIBRONECTIN TYPE-III DOMAIN-CONTAINING PROTEIN"/>
    <property type="match status" value="1"/>
</dbReference>
<feature type="domain" description="EGF-like" evidence="17 18">
    <location>
        <begin position="274"/>
        <end position="285"/>
    </location>
</feature>
<dbReference type="InterPro" id="IPR013783">
    <property type="entry name" value="Ig-like_fold"/>
</dbReference>
<feature type="domain" description="EGF-like" evidence="18">
    <location>
        <begin position="305"/>
        <end position="316"/>
    </location>
</feature>
<proteinExistence type="inferred from homology"/>
<keyword evidence="10" id="KW-1133">Transmembrane helix</keyword>
<dbReference type="Pfam" id="PF00147">
    <property type="entry name" value="Fibrinogen_C"/>
    <property type="match status" value="1"/>
</dbReference>
<dbReference type="SUPFAM" id="SSF56496">
    <property type="entry name" value="Fibrinogen C-terminal domain-like"/>
    <property type="match status" value="1"/>
</dbReference>
<reference evidence="19" key="1">
    <citation type="submission" date="2022-01" db="EMBL/GenBank/DDBJ databases">
        <authorList>
            <person name="Braso-Vives M."/>
        </authorList>
    </citation>
    <scope>NUCLEOTIDE SEQUENCE</scope>
</reference>
<dbReference type="SUPFAM" id="SSF49265">
    <property type="entry name" value="Fibronectin type III"/>
    <property type="match status" value="27"/>
</dbReference>
<sequence>MGGYAAIVAVLLSTLLRCGNTVPVSGDSHNVANVSKPIISSASVNTPAGGMVFNHVYNINVPPVLCAGAGGQVTETSGTVEVGEGGEGAPFLANTFVPGGAGGGCCNNNGGSGSSGDLLNGETGSLVTALQESTEDLKKQLAELLKEFEQFKQSCGCVGAQGQPGVCDPACKYGKCENGRCVCDEGFTGDDCSERACPDNCKDRGDCVNGVCVCKPGFTGADCSQRACVPDCGDRGRCVNGVCQCEPGFEGPTCTSRSCPGNCMGRGVCVDGVCQCEPGFTGPDCSSTSCPNDCFGRGVCVDGVCQCEPGFVGEDCSAEISVPAPISGVFTRDITINSVFIGWVEEDYVDKYHLEYRRTNELNGWNEIEVFEPGYTVTGLASATEYQFRVSGANVKGRGEPSDVVEVSTKGPELFDPSPPREARGHSVDPYSVVVQWKPPINGSDIISGYRLIYQLGKDGIIQTADMNKPMNFYYVLQNVSPDSVYNMWIEPYSPGGPGPQSERFVVYTMATAGGGTVPRPETGTDRDSGGQDIVNPGAPIGVSGRPVDPYNIRLQWQPPTNPTDDIQGYKLQYQKPGDSSIRTVNMGNPRDRTYVLRGVSPDTQYNMWVTPYGPRGDGPQSQHLTVQTQPVEGPGTGTGTDGRPGGEDVIDPGAPLGVHGQSVGPYNIQLQWQPPTNPTDTITGYRLQYLKPGDSYPQTVDMGNPREPTYVLRGVSPDTQYNMWVTPYGPRGDGPQSQHLTVQTQPVEGPGTGPGTGTDGQPGGQDIVNPGAPIGVSGRPVDPYNIRLQWQPPTNPTDDIQGYKLQYQKPGDSSIRTVNMGNPRDRTYVLRGVSPDTQYNMWVTPYGPRGDGPQSQHLTVQTQPVEGPGTGTGTDGRPGGEDVVDPGAPLGVHGQPVGPYTIQLQWQPPTNPTDTITGYKLQYQKPGDSYPQTVDMGNPREPTYVLRGVSPDTQYNMWVTPYGPRGDGPQSQHLTVQTQPVEGPGTGPGTGTDGQPGGAEVVNPGVPLGVRGQPVDPYNIRLQWQPPTNPTDTITGYKLQYQKPGDSYPQTVDMGNPRDHTYVLRGVSPDTQYNMWVTPYGPRGDGPQSQHLTVQTQGPGTGPGTGTDGQPGGPEVVNPGAPLGVSGQPVDPYNIRLQWQPPTNPTDTITGYKLQYQKAGDSYPQTVDMGNPRDRTYVLRGVSPDTQYNMWVTPYGPRGDGPQSQHLTVQTQPVEGPGTGPGTGTDGQPGGPEVVKPGAPIGFRGQAVDPYNIQLQWQPPTNPTDTITGYKLQYQKPGDSYPQTVDMGNPRDRTYVLRGVSPDTQYNMWVTPYGPKGDGPQSQHLTVQTQGPGTGPGTGTDGQPGGEVVNPGAPLAVGGHPVDPYNIRLQWRPPTNPTDDIHGYKLHYLKPGDNTLHTVDMGNPPDYAYTLRGVSPDSEYTMLVTPYGPEGDGPESEPFIVQTQSVGDKDGGAVVNPGAPRGVSGLPLDPYNVRVEWQPPPNPTDDIYGYKLQYQKPEDSYPQTVDMGNPPDSTYVLQGVSPDTQYNMWVTPYGPRGDGPQSQPFTVQTQDDPSAVVNPGAPQGVSGLPLDPYNVRVEWQPPSNPTDDIYGYKLQYQKPEDSSPQTVDMGNPPDSAYVLRGVSPDTQYNMWVTPYGPRGDGPQSQPFTVQTQDDPSGSTDMGDPGAPQGATGLPVDPYNIRVEWQAPTYPMDDISGYRLLYEKEGDTTRETVDMGNPPDLTYNLAGVSPDTEYNMWVMPYGPGGDGPQSQPFTVKTESEDLGSIAPKGAPGAASAVTRDASSLLVEWEAPTLPEGSPDLLGYRLFWRKVGEGEYQTVEVGPGELSYVLMDLNTFTEYEMYVIAFNANGDGPNSDTFTAMTAEGEDSGAPLGVAGEPVSPYSVRIQWRPPTNPPDPVMGYRLLYQRYGDDNQQLVDMGHPDDFSYTLRGLSPGSQYDVWVTPYGNRGDGPRSERVTLQTDAPGSGVPGAPVGLMGEAVDSQSITVRWNAPEMTMGVITGYKITYQPEGGVPAEALVPGSDLSHLLTGLTPYTVYTIYVVGLTSQGEGDRSDSVSVRTFEGAPARPVGVMANALDARSIQVTWQEPEVNRGIITAYNVYYQPASTTANQEPSKQTVSPYELFSLLGGLQPATEYVISVAAITSAGEGERSDKVTAQTRAGVPDAPSDFEAEAVDATSIQVSWEPPANTNGELQGYKILYRQAGTEDVSVTEVAPAAQYHLLTELQPFTVYLLALVAFTEGGEGETSREVTVQTDEDVPGPPQDVSVEPIDSTSGRVVWQPPAEPNGILQGYKVLYKDANAAEYTTREVESTEMSYVISDIIPGTEYVVAVSAFTGAGDGRPSGELRIQTEEGVPAVPTSVVAEGIDARSIRVSWQPPTETNGILQGYYIYYTPEGSDEKQRAEVGPTDTSYVASGLQPFTVYIITVSGFTAAGEGDRTEETRVQTLQGVPESPTGLGATPVDPRTIRVEWQPPQRPNGDIQGYNIYYRTTESEVDALQQAGAQDIFLTLTGLSPFTEYTIRVSALTGVGEGQTSDSVTVLTPAGAPSSPMEVEANAVDSQSIRINWQRPSEPNGNILGYNIFYTTEGENSNNQRTVGPDDTAYVLEGLRAATQYVITLNAFTEAGEGERTEERVVTTLTDVPGAPAGIDASPVDPTSIRVEWQAPSETGGTLVGYKIYYQLVGEDSPFTADVEPTETSYLLTELQPFSEYLIWLVGYTEAGEGEATEQVTVQTPQGVPTEPLDVVAVPTGPTSATVNWQPPLANNGQLLGYKVYYKNTIDDKVTVKELSASELSHTNEDIEPMTEYLISVIAFTSIGEGPHSQEVPLRTEEGVPGSPIGVEGDPIDSTSILVRWQEPPDRNGILLGYYIHFLTVGSNGEQRGQVPASEDSYVITGLKPFTKYFVTISAVTGAGEGERSDGVTVETLESVPAAPTDLQATAVDARTIQAYWQLPQQTNGNLLGYRLFYQGYNDEDVTALEIPSTDTSWLLTGLQPATEYLIWVVAFTGSGDGERADQVIVQTSEGVPDAPRDIVASATNPTTIRVKWHRPRQTNGVLLGYKVFYKHATDGELQAAVVPPNQLNHTNTDVDPMTEYVVTVSAFTSAGDGPESQPVTVRTQEGVPSSPFGLNAYALDTTSVSVSWQIPLDPNGVIEGYNLYYEAAGSEDEELTQVGPEKGVDSPYVLSGLQPYTLYSLEIAAVTGGGEGDRSDQLKVQTLEGVPSNPVRVAAFAVDPRTIRVDWRPPLKANGEIMGYNVFYGPSDTDDVLSRTVDPNENMVTLDGLQPFTEYTITLSAFTLVGGGDRSEPVVVRTPAGAPSRPLRVTAEGQAPDTVEVAWQSPAENNGNLLGYYIYYQVVGSTETSQAETGPDETTYSISGLRPATEYIITLTAYTEGGESERSGEVLVSTLSGVPTTPLSVTADGQTPDSVVVTWQSPAETNGDLLGYYIYYQVVGSTETSRAEAGPDETTFSISGLRPATEYIITLTAYTEGGESERSGEVSVRTMSGVPTTPLSVTADGRTPETVVVTWQSPAENNGDLLGYYIYYQVVGSTETSRADTGPDETTYSISGLRPATEYIITLTAYTEGGESEHSGEVSVRTMSGVPTTPLSVTAEGQAPDTITVTWQSPAENNGNLLGYYVYYQVVGSTETSRADTGPDETTYSISGLRPATEYIITLTAYTEGGESERSGEVLVSTLSGAPSTPLSVTAEENAPDAIMVTWEPPTQTNGDLLGYYIYYQVVEGTETSRAEAGPDDVAYIISGLRPATEYIITLTAYTEGGESERSGEVLVSTLSGVPPTPSSVTAEGEAPDSIKVAWQSPALTNGNLGGFRIYYRILGTSEKSRAETGPDEMMYSIRGLQPATDYVVTLSTQSEGAPSTPLGATAEGQAPDTIQVTWQAPTQTNGDLLGYYIYYQVVGSTETSRAEAGPDETTYSISGLRPATEYIITLTAYTEGGESERSGEVLVSTLRGAPSAPLSVSAQGQGPDTVIVAWQTPEETNGDLLGYYIYYQAVGSTETSRAEAGPNDATYIISGLRPATEYIITLTAYTEGGESERSGEALVSTLSGAPSTPLSVTAEGQAPDTITVTWQSPTETNGDLLGYYIYYQVVGSTEESQAEAGPDETTFSISGLRPATEYIITLTAYTEGGESERSGEVLVSTLSGAPSTPLGVTGEGQAPDAIRVTWQAPTDINGDLLGYYIYYSVFESEEMLKAEAGPADTTYLIGGLRPATEYEIYLTAYTVGGESERSQSTFVRTLAGVPGAPASIRASSLGSEAIEVFWQPPPQSNGEILGYRLQYQIVGEESVSTQEVERYETFYLLRGLRPVTEYYIWLVAFTAAGDGERSEQVTVQTAEGVPGAPRDVQGRAVDPTTITVDWQPPLEINGVLLGYKVIYMPENAAEFSAVELGPAELSTMLLDLEPETTYSIVVLAFTAAGDGDESEEILVGTMRGVPGPPTDLSAVERTSDSVKLSWQAPEGDIEGYRVFYSLAGSDTEEAVDTRSPDASWSLSGLQSFGEYSISVLAYNSAGDGERSETITVQTEEGVPGAPREVQGLAIDSTTIELQWMPPSPDEQNGVIKGYKILYKKVGEEGENEEDAGLLDLMYTLSDLEKWTEYNIWVSAYTSAGDGLRSPVIVVRTGEDVPGPPIGIEARPGDDSASVLVQWQQPIVQNGVIVGYKILYQKSGEEDVEVTDIGSPQVAFTLSGLDWNDYNVWVVAYTGAGDGDRSDPVLVRPAEGVPGPPSAVFARPLDFDTMEVRWQPPLYIYGQLLGYKVLYRSVNQIENQVVVTPTTEPSFTLPGLDADTIYIISVVAYTMAGDGPRSNEFVVRTLEGVPGPAQSLSGLVWDSQSVQLRWQPPYSAYGQIRGYKVFYQRMGQITPSTEDTQSTALVHKLSGLKKWTEYIISVAAYTSRGDGMKSNQIIIRTMQDVPGAPEDVQGIAQGSNALRVTWQPPTDRNGVIQGYKVYYARMGTEDYIEIDTQNTELSFELSELRPWTSYTFSVSAYTSVGEGPQSSKVTTRTEEGVPTVGPGGLNAEAVDAESIRVSWTRISDAEAGGALQGYQVFYQAITADGALEISDAQIYKVEGADTLEATLTGLEAGTRYAITVSGYTSSGTGIRADLVEATTQTGTDEGPAVGPGGIPYPNPSDCGQVVANGESESGPFTVYPTDGSEPIEVWCDMETDGGGWIVFQRRQDGSVDFWRRWREYRAGFGENTGEFWLGNDNIHRLSNQGEYQLRIDLGDGADAVYGEWDNFKLGSESDLYKLIIGEYSGTSGDSLTYHNNRPFSTRDKDNDVALSHCAFAYHGAWWYKNCHRSNLNGQYGDNTHSQGVNWYHWKGHEKSVPFVEMKMRSMDFKTKYARAE</sequence>
<dbReference type="CDD" id="cd00087">
    <property type="entry name" value="FReD"/>
    <property type="match status" value="1"/>
</dbReference>
<dbReference type="Gene3D" id="3.90.215.10">
    <property type="entry name" value="Gamma Fibrinogen, chain A, domain 1"/>
    <property type="match status" value="1"/>
</dbReference>
<feature type="region of interest" description="Disordered" evidence="15">
    <location>
        <begin position="5012"/>
        <end position="5034"/>
    </location>
</feature>
<dbReference type="Gene3D" id="2.60.40.10">
    <property type="entry name" value="Immunoglobulins"/>
    <property type="match status" value="48"/>
</dbReference>
<evidence type="ECO:0000256" key="15">
    <source>
        <dbReference type="SAM" id="MobiDB-lite"/>
    </source>
</evidence>
<keyword evidence="20" id="KW-1185">Reference proteome</keyword>
<dbReference type="CDD" id="cd00063">
    <property type="entry name" value="FN3"/>
    <property type="match status" value="48"/>
</dbReference>
<keyword evidence="8 16" id="KW-0732">Signal</keyword>
<dbReference type="Pfam" id="PF00041">
    <property type="entry name" value="fn3"/>
    <property type="match status" value="47"/>
</dbReference>
<dbReference type="FunFam" id="2.60.40.10:FF:000028">
    <property type="entry name" value="Neuronal cell adhesion molecule"/>
    <property type="match status" value="13"/>
</dbReference>
<dbReference type="FunFam" id="2.60.40.10:FF:000093">
    <property type="entry name" value="Down syndrome cell adhesion molecule, isoform B"/>
    <property type="match status" value="1"/>
</dbReference>
<organism evidence="19 20">
    <name type="scientific">Branchiostoma lanceolatum</name>
    <name type="common">Common lancelet</name>
    <name type="synonym">Amphioxus lanceolatum</name>
    <dbReference type="NCBI Taxonomy" id="7740"/>
    <lineage>
        <taxon>Eukaryota</taxon>
        <taxon>Metazoa</taxon>
        <taxon>Chordata</taxon>
        <taxon>Cephalochordata</taxon>
        <taxon>Leptocardii</taxon>
        <taxon>Amphioxiformes</taxon>
        <taxon>Branchiostomatidae</taxon>
        <taxon>Branchiostoma</taxon>
    </lineage>
</organism>
<accession>A0A8K0AAL2</accession>
<dbReference type="CDD" id="cd00054">
    <property type="entry name" value="EGF_CA"/>
    <property type="match status" value="4"/>
</dbReference>
<dbReference type="PROSITE" id="PS00514">
    <property type="entry name" value="FIBRINOGEN_C_1"/>
    <property type="match status" value="1"/>
</dbReference>
<evidence type="ECO:0000256" key="6">
    <source>
        <dbReference type="ARBA" id="ARBA00022536"/>
    </source>
</evidence>
<evidence type="ECO:0000313" key="20">
    <source>
        <dbReference type="Proteomes" id="UP000838412"/>
    </source>
</evidence>
<evidence type="ECO:0000259" key="17">
    <source>
        <dbReference type="PROSITE" id="PS00022"/>
    </source>
</evidence>
<dbReference type="InterPro" id="IPR036056">
    <property type="entry name" value="Fibrinogen-like_C"/>
</dbReference>
<keyword evidence="4" id="KW-0964">Secreted</keyword>
<evidence type="ECO:0000259" key="18">
    <source>
        <dbReference type="PROSITE" id="PS01186"/>
    </source>
</evidence>
<dbReference type="SMART" id="SM00186">
    <property type="entry name" value="FBG"/>
    <property type="match status" value="1"/>
</dbReference>
<dbReference type="Pfam" id="PF25024">
    <property type="entry name" value="EGF_TEN"/>
    <property type="match status" value="1"/>
</dbReference>
<feature type="compositionally biased region" description="Polar residues" evidence="15">
    <location>
        <begin position="1643"/>
        <end position="1660"/>
    </location>
</feature>
<feature type="region of interest" description="Disordered" evidence="15">
    <location>
        <begin position="1086"/>
        <end position="1114"/>
    </location>
</feature>
<dbReference type="InterPro" id="IPR020837">
    <property type="entry name" value="Fibrinogen_CS"/>
</dbReference>
<evidence type="ECO:0000256" key="14">
    <source>
        <dbReference type="SAM" id="Coils"/>
    </source>
</evidence>
<evidence type="ECO:0000256" key="12">
    <source>
        <dbReference type="ARBA" id="ARBA00023157"/>
    </source>
</evidence>
<dbReference type="EMBL" id="OV696693">
    <property type="protein sequence ID" value="CAH1272042.1"/>
    <property type="molecule type" value="Genomic_DNA"/>
</dbReference>
<evidence type="ECO:0000256" key="2">
    <source>
        <dbReference type="ARBA" id="ARBA00004498"/>
    </source>
</evidence>
<evidence type="ECO:0000256" key="10">
    <source>
        <dbReference type="ARBA" id="ARBA00022989"/>
    </source>
</evidence>
<evidence type="ECO:0000256" key="8">
    <source>
        <dbReference type="ARBA" id="ARBA00022729"/>
    </source>
</evidence>
<dbReference type="FunFam" id="2.10.25.10:FF:000001">
    <property type="entry name" value="Tenascin C"/>
    <property type="match status" value="3"/>
</dbReference>
<keyword evidence="9" id="KW-0677">Repeat</keyword>
<feature type="chain" id="PRO_5035477624" evidence="16">
    <location>
        <begin position="22"/>
        <end position="5365"/>
    </location>
</feature>
<comment type="subcellular location">
    <subcellularLocation>
        <location evidence="1">Membrane</location>
    </subcellularLocation>
    <subcellularLocation>
        <location evidence="2">Secreted</location>
        <location evidence="2">Extracellular space</location>
        <location evidence="2">Extracellular matrix</location>
    </subcellularLocation>
</comment>
<evidence type="ECO:0000313" key="19">
    <source>
        <dbReference type="EMBL" id="CAH1272042.1"/>
    </source>
</evidence>
<evidence type="ECO:0000256" key="4">
    <source>
        <dbReference type="ARBA" id="ARBA00022525"/>
    </source>
</evidence>
<dbReference type="SMART" id="SM00060">
    <property type="entry name" value="FN3"/>
    <property type="match status" value="48"/>
</dbReference>
<keyword evidence="14" id="KW-0175">Coiled coil</keyword>
<feature type="domain" description="EGF-like" evidence="17 18">
    <location>
        <begin position="212"/>
        <end position="223"/>
    </location>
</feature>
<dbReference type="InterPro" id="IPR002181">
    <property type="entry name" value="Fibrinogen_a/b/g_C_dom"/>
</dbReference>
<dbReference type="InterPro" id="IPR014716">
    <property type="entry name" value="Fibrinogen_a/b/g_C_1"/>
</dbReference>
<gene>
    <name evidence="19" type="primary">PTPRQ</name>
    <name evidence="19" type="ORF">BLAG_LOCUS23820</name>
</gene>
<dbReference type="InterPro" id="IPR050991">
    <property type="entry name" value="ECM_Regulatory_Proteins"/>
</dbReference>
<feature type="compositionally biased region" description="Gly residues" evidence="15">
    <location>
        <begin position="1100"/>
        <end position="1113"/>
    </location>
</feature>
<feature type="coiled-coil region" evidence="14">
    <location>
        <begin position="127"/>
        <end position="154"/>
    </location>
</feature>
<evidence type="ECO:0000256" key="11">
    <source>
        <dbReference type="ARBA" id="ARBA00023136"/>
    </source>
</evidence>
<feature type="compositionally biased region" description="Gly residues" evidence="15">
    <location>
        <begin position="1333"/>
        <end position="1344"/>
    </location>
</feature>
<dbReference type="SMART" id="SM00181">
    <property type="entry name" value="EGF"/>
    <property type="match status" value="5"/>
</dbReference>
<comment type="similarity">
    <text evidence="3">Belongs to the tenascin family.</text>
</comment>
<dbReference type="PROSITE" id="PS00022">
    <property type="entry name" value="EGF_1"/>
    <property type="match status" value="2"/>
</dbReference>
<dbReference type="NCBIfam" id="NF040941">
    <property type="entry name" value="GGGWT_bact"/>
    <property type="match status" value="1"/>
</dbReference>
<feature type="region of interest" description="Disordered" evidence="15">
    <location>
        <begin position="618"/>
        <end position="643"/>
    </location>
</feature>
<keyword evidence="5" id="KW-0272">Extracellular matrix</keyword>
<keyword evidence="7" id="KW-0812">Transmembrane</keyword>
<feature type="region of interest" description="Disordered" evidence="15">
    <location>
        <begin position="2242"/>
        <end position="2268"/>
    </location>
</feature>
<dbReference type="InterPro" id="IPR003961">
    <property type="entry name" value="FN3_dom"/>
</dbReference>
<evidence type="ECO:0000256" key="16">
    <source>
        <dbReference type="SAM" id="SignalP"/>
    </source>
</evidence>
<name>A0A8K0AAL2_BRALA</name>
<evidence type="ECO:0000256" key="1">
    <source>
        <dbReference type="ARBA" id="ARBA00004370"/>
    </source>
</evidence>
<dbReference type="Proteomes" id="UP000838412">
    <property type="component" value="Chromosome 8"/>
</dbReference>
<protein>
    <submittedName>
        <fullName evidence="19">PTPRQ protein</fullName>
    </submittedName>
</protein>
<feature type="region of interest" description="Disordered" evidence="15">
    <location>
        <begin position="399"/>
        <end position="426"/>
    </location>
</feature>
<dbReference type="OrthoDB" id="8923679at2759"/>
<dbReference type="InterPro" id="IPR000742">
    <property type="entry name" value="EGF"/>
</dbReference>
<evidence type="ECO:0000256" key="3">
    <source>
        <dbReference type="ARBA" id="ARBA00008673"/>
    </source>
</evidence>
<evidence type="ECO:0000256" key="13">
    <source>
        <dbReference type="ARBA" id="ARBA00023180"/>
    </source>
</evidence>